<dbReference type="KEGG" id="cfus:CYFUS_008585"/>
<evidence type="ECO:0000313" key="2">
    <source>
        <dbReference type="EMBL" id="ATB43106.1"/>
    </source>
</evidence>
<dbReference type="EMBL" id="CP022098">
    <property type="protein sequence ID" value="ATB43106.1"/>
    <property type="molecule type" value="Genomic_DNA"/>
</dbReference>
<sequence>MVAGTPGRAFYPPSHMAFAIGYVLSVVALFVGLLADSVPWLALGAWLGISLTVLVIDHAVSQKRPSAGREDTEGFSAAFRGSTEALLIISVLAVLALLTGLVVRQTG</sequence>
<name>A0A250JIZ4_9BACT</name>
<gene>
    <name evidence="2" type="ORF">CYFUS_008585</name>
</gene>
<keyword evidence="1" id="KW-0472">Membrane</keyword>
<accession>A0A250JIZ4</accession>
<dbReference type="AlphaFoldDB" id="A0A250JIZ4"/>
<dbReference type="Proteomes" id="UP000217257">
    <property type="component" value="Chromosome"/>
</dbReference>
<keyword evidence="1" id="KW-0812">Transmembrane</keyword>
<reference evidence="2 3" key="1">
    <citation type="submission" date="2017-06" db="EMBL/GenBank/DDBJ databases">
        <title>Sequencing and comparative analysis of myxobacterial genomes.</title>
        <authorList>
            <person name="Rupp O."/>
            <person name="Goesmann A."/>
            <person name="Sogaard-Andersen L."/>
        </authorList>
    </citation>
    <scope>NUCLEOTIDE SEQUENCE [LARGE SCALE GENOMIC DNA]</scope>
    <source>
        <strain evidence="2 3">DSM 52655</strain>
    </source>
</reference>
<protein>
    <submittedName>
        <fullName evidence="2">Uncharacterized protein</fullName>
    </submittedName>
</protein>
<evidence type="ECO:0000313" key="3">
    <source>
        <dbReference type="Proteomes" id="UP000217257"/>
    </source>
</evidence>
<organism evidence="2 3">
    <name type="scientific">Cystobacter fuscus</name>
    <dbReference type="NCBI Taxonomy" id="43"/>
    <lineage>
        <taxon>Bacteria</taxon>
        <taxon>Pseudomonadati</taxon>
        <taxon>Myxococcota</taxon>
        <taxon>Myxococcia</taxon>
        <taxon>Myxococcales</taxon>
        <taxon>Cystobacterineae</taxon>
        <taxon>Archangiaceae</taxon>
        <taxon>Cystobacter</taxon>
    </lineage>
</organism>
<proteinExistence type="predicted"/>
<feature type="transmembrane region" description="Helical" evidence="1">
    <location>
        <begin position="16"/>
        <end position="34"/>
    </location>
</feature>
<feature type="transmembrane region" description="Helical" evidence="1">
    <location>
        <begin position="40"/>
        <end position="60"/>
    </location>
</feature>
<keyword evidence="1" id="KW-1133">Transmembrane helix</keyword>
<feature type="transmembrane region" description="Helical" evidence="1">
    <location>
        <begin position="85"/>
        <end position="103"/>
    </location>
</feature>
<evidence type="ECO:0000256" key="1">
    <source>
        <dbReference type="SAM" id="Phobius"/>
    </source>
</evidence>